<dbReference type="EMBL" id="JAWDGP010003562">
    <property type="protein sequence ID" value="KAK3773044.1"/>
    <property type="molecule type" value="Genomic_DNA"/>
</dbReference>
<reference evidence="1" key="1">
    <citation type="journal article" date="2023" name="G3 (Bethesda)">
        <title>A reference genome for the long-term kleptoplast-retaining sea slug Elysia crispata morphotype clarki.</title>
        <authorList>
            <person name="Eastman K.E."/>
            <person name="Pendleton A.L."/>
            <person name="Shaikh M.A."/>
            <person name="Suttiyut T."/>
            <person name="Ogas R."/>
            <person name="Tomko P."/>
            <person name="Gavelis G."/>
            <person name="Widhalm J.R."/>
            <person name="Wisecaver J.H."/>
        </authorList>
    </citation>
    <scope>NUCLEOTIDE SEQUENCE</scope>
    <source>
        <strain evidence="1">ECLA1</strain>
    </source>
</reference>
<name>A0AAE0ZPC5_9GAST</name>
<accession>A0AAE0ZPC5</accession>
<proteinExistence type="predicted"/>
<keyword evidence="2" id="KW-1185">Reference proteome</keyword>
<evidence type="ECO:0000313" key="1">
    <source>
        <dbReference type="EMBL" id="KAK3773044.1"/>
    </source>
</evidence>
<dbReference type="Proteomes" id="UP001283361">
    <property type="component" value="Unassembled WGS sequence"/>
</dbReference>
<dbReference type="AlphaFoldDB" id="A0AAE0ZPC5"/>
<protein>
    <submittedName>
        <fullName evidence="1">Uncharacterized protein</fullName>
    </submittedName>
</protein>
<gene>
    <name evidence="1" type="ORF">RRG08_009172</name>
</gene>
<organism evidence="1 2">
    <name type="scientific">Elysia crispata</name>
    <name type="common">lettuce slug</name>
    <dbReference type="NCBI Taxonomy" id="231223"/>
    <lineage>
        <taxon>Eukaryota</taxon>
        <taxon>Metazoa</taxon>
        <taxon>Spiralia</taxon>
        <taxon>Lophotrochozoa</taxon>
        <taxon>Mollusca</taxon>
        <taxon>Gastropoda</taxon>
        <taxon>Heterobranchia</taxon>
        <taxon>Euthyneura</taxon>
        <taxon>Panpulmonata</taxon>
        <taxon>Sacoglossa</taxon>
        <taxon>Placobranchoidea</taxon>
        <taxon>Plakobranchidae</taxon>
        <taxon>Elysia</taxon>
    </lineage>
</organism>
<comment type="caution">
    <text evidence="1">The sequence shown here is derived from an EMBL/GenBank/DDBJ whole genome shotgun (WGS) entry which is preliminary data.</text>
</comment>
<evidence type="ECO:0000313" key="2">
    <source>
        <dbReference type="Proteomes" id="UP001283361"/>
    </source>
</evidence>
<sequence>MCNLRISITYSIPPPPPPPTPCPPHTPYSSYPAPFRYLRTDPESDNDIHKWLNFQMVASPEVIRQSSERSPRVGS</sequence>